<sequence>MQIRSLRDVAVGERLVVRYRLAEPGTDGSTLSDALGTCRGVDEGGPEGPVIRIETRHGVVAVPLAAVTHAKRVPPPPPRRR</sequence>
<dbReference type="EMBL" id="BAABCJ010000001">
    <property type="protein sequence ID" value="GAA3697222.1"/>
    <property type="molecule type" value="Genomic_DNA"/>
</dbReference>
<name>A0ABP7CZM1_9MICC</name>
<proteinExistence type="predicted"/>
<protein>
    <recommendedName>
        <fullName evidence="3">Ferrous iron transport protein A</fullName>
    </recommendedName>
</protein>
<evidence type="ECO:0000313" key="2">
    <source>
        <dbReference type="Proteomes" id="UP001501536"/>
    </source>
</evidence>
<dbReference type="RefSeq" id="WP_344880196.1">
    <property type="nucleotide sequence ID" value="NZ_BAABCJ010000001.1"/>
</dbReference>
<gene>
    <name evidence="1" type="ORF">GCM10022377_07640</name>
</gene>
<accession>A0ABP7CZM1</accession>
<dbReference type="Proteomes" id="UP001501536">
    <property type="component" value="Unassembled WGS sequence"/>
</dbReference>
<keyword evidence="2" id="KW-1185">Reference proteome</keyword>
<reference evidence="2" key="1">
    <citation type="journal article" date="2019" name="Int. J. Syst. Evol. Microbiol.">
        <title>The Global Catalogue of Microorganisms (GCM) 10K type strain sequencing project: providing services to taxonomists for standard genome sequencing and annotation.</title>
        <authorList>
            <consortium name="The Broad Institute Genomics Platform"/>
            <consortium name="The Broad Institute Genome Sequencing Center for Infectious Disease"/>
            <person name="Wu L."/>
            <person name="Ma J."/>
        </authorList>
    </citation>
    <scope>NUCLEOTIDE SEQUENCE [LARGE SCALE GENOMIC DNA]</scope>
    <source>
        <strain evidence="2">JCM 16961</strain>
    </source>
</reference>
<comment type="caution">
    <text evidence="1">The sequence shown here is derived from an EMBL/GenBank/DDBJ whole genome shotgun (WGS) entry which is preliminary data.</text>
</comment>
<evidence type="ECO:0000313" key="1">
    <source>
        <dbReference type="EMBL" id="GAA3697222.1"/>
    </source>
</evidence>
<evidence type="ECO:0008006" key="3">
    <source>
        <dbReference type="Google" id="ProtNLM"/>
    </source>
</evidence>
<organism evidence="1 2">
    <name type="scientific">Zhihengliuella alba</name>
    <dbReference type="NCBI Taxonomy" id="547018"/>
    <lineage>
        <taxon>Bacteria</taxon>
        <taxon>Bacillati</taxon>
        <taxon>Actinomycetota</taxon>
        <taxon>Actinomycetes</taxon>
        <taxon>Micrococcales</taxon>
        <taxon>Micrococcaceae</taxon>
        <taxon>Zhihengliuella</taxon>
    </lineage>
</organism>